<evidence type="ECO:0000256" key="1">
    <source>
        <dbReference type="SAM" id="MobiDB-lite"/>
    </source>
</evidence>
<dbReference type="PROSITE" id="PS50022">
    <property type="entry name" value="FA58C_3"/>
    <property type="match status" value="1"/>
</dbReference>
<reference evidence="3 4" key="1">
    <citation type="submission" date="2018-03" db="EMBL/GenBank/DDBJ databases">
        <title>Genome sequence of Paenibacillus elgii strain AC13 an antimicrobial compound producing bacteria.</title>
        <authorList>
            <person name="Kurokawa A.S."/>
            <person name="Araujo J.F."/>
            <person name="Costa R.A."/>
            <person name="Ortega D.B."/>
            <person name="Pires A.S."/>
            <person name="Pappas G.J.Jr."/>
            <person name="Franco O.L."/>
            <person name="Barreto C."/>
            <person name="Magalhaes B.S."/>
            <person name="Kruger R.H."/>
        </authorList>
    </citation>
    <scope>NUCLEOTIDE SEQUENCE [LARGE SCALE GENOMIC DNA]</scope>
    <source>
        <strain evidence="3 4">AC13</strain>
    </source>
</reference>
<dbReference type="Proteomes" id="UP000244184">
    <property type="component" value="Unassembled WGS sequence"/>
</dbReference>
<dbReference type="AlphaFoldDB" id="A0A2T6FRP6"/>
<feature type="domain" description="F5/8 type C" evidence="2">
    <location>
        <begin position="32"/>
        <end position="182"/>
    </location>
</feature>
<dbReference type="SUPFAM" id="SSF51126">
    <property type="entry name" value="Pectin lyase-like"/>
    <property type="match status" value="1"/>
</dbReference>
<dbReference type="InterPro" id="IPR008979">
    <property type="entry name" value="Galactose-bd-like_sf"/>
</dbReference>
<dbReference type="InterPro" id="IPR011050">
    <property type="entry name" value="Pectin_lyase_fold/virulence"/>
</dbReference>
<evidence type="ECO:0000259" key="2">
    <source>
        <dbReference type="PROSITE" id="PS50022"/>
    </source>
</evidence>
<feature type="compositionally biased region" description="Polar residues" evidence="1">
    <location>
        <begin position="58"/>
        <end position="71"/>
    </location>
</feature>
<accession>A0A2T6FRP6</accession>
<dbReference type="Gene3D" id="2.160.20.10">
    <property type="entry name" value="Single-stranded right-handed beta-helix, Pectin lyase-like"/>
    <property type="match status" value="1"/>
</dbReference>
<dbReference type="Gene3D" id="2.60.120.260">
    <property type="entry name" value="Galactose-binding domain-like"/>
    <property type="match status" value="1"/>
</dbReference>
<dbReference type="Pfam" id="PF00754">
    <property type="entry name" value="F5_F8_type_C"/>
    <property type="match status" value="1"/>
</dbReference>
<comment type="caution">
    <text evidence="3">The sequence shown here is derived from an EMBL/GenBank/DDBJ whole genome shotgun (WGS) entry which is preliminary data.</text>
</comment>
<dbReference type="InterPro" id="IPR012334">
    <property type="entry name" value="Pectin_lyas_fold"/>
</dbReference>
<feature type="region of interest" description="Disordered" evidence="1">
    <location>
        <begin position="47"/>
        <end position="78"/>
    </location>
</feature>
<evidence type="ECO:0000313" key="4">
    <source>
        <dbReference type="Proteomes" id="UP000244184"/>
    </source>
</evidence>
<evidence type="ECO:0000313" key="3">
    <source>
        <dbReference type="EMBL" id="PUA34572.1"/>
    </source>
</evidence>
<name>A0A2T6FRP6_9BACL</name>
<protein>
    <recommendedName>
        <fullName evidence="2">F5/8 type C domain-containing protein</fullName>
    </recommendedName>
</protein>
<sequence>MFFLQAFSKNSMKAEVCMMAWRKWTGFPLSFILAVTLGMPTMKTEASEQPVNLVRNKPVQTSSQASSTGPGSTAVDGDASTFWQPLAKDREDMNVWISADLGKAETFNTFTVSFRSVDMVSAVSALVSSDGTTWEKVASKKSDLTAQDKIRFKDASARYVKLDITLSKNSNVNLFEWGVYRESGDSPGPNPEEPAVPADLASVYFVKENGQPYAANEVIELKKGESRTLSLNLKGKQKNGEIVDLSKYNKTLKTNTKFITVEQNGTVRALQVGASTVYTEVKVNKDLTLTTPDIWILVKDPNEFLAEALIANTSLTHPRMKTEIGQPAVLQPGDNFPAVSVQANVKLDVSGSVVRNGQPVAPIPKVAVNKSETKNVKLPLKADQPGSYEIRLTLQREGLPPAYDVFYFTAMDSAVIPSGQSSIAYMGPDGKLVYVPDYKGNRVIDFSNAGYMGGGVQLPDVQARVTVEPEEGDATARIQQAIDQVSHMPVGPDGFRGAVLLKKGRYEIEGTLYIRTSGVVLRGEGQDEGGTLLFGSGNKPRNLIEIGSSKGPVIDNTSMTDVTDLYVPSGAKTFHVKDAGAYKVGDKVIVRRIGNTRFITEIGMDYIYKRPGGTVSQWGPFNLDFDRVITGINGNEITVDAPLANSIELRWGGGQLYKYNDDERIEKVGVEKLRADSAFDPSVIDTAMDNGKTDPYYADEKHTERFVMMNSVKNAWVRDVTGYHLAYALVQMGRNAKWVTVQDSKVFDMVSIITGGRRYAYYIQGQQNLVQRTYAETARHGYVVDSRVQGPNVFLEGESRIDYNTSEPHHRWSVGGLFDNIKSPIMIRDRGWLGSGHGWAGANYVTWNTEGKLTSQQPPTAQNYAIGHVGEKVPGFLPDTDYDTRPRKEAYWELHGQHVTPVSLYKQQLKERLGAQALKNIAYRPVGGGSLDKPIPQQSSQGN</sequence>
<dbReference type="SUPFAM" id="SSF49785">
    <property type="entry name" value="Galactose-binding domain-like"/>
    <property type="match status" value="1"/>
</dbReference>
<gene>
    <name evidence="3" type="ORF">C8Z91_35675</name>
</gene>
<proteinExistence type="predicted"/>
<dbReference type="InterPro" id="IPR000421">
    <property type="entry name" value="FA58C"/>
</dbReference>
<dbReference type="EMBL" id="PYHP01000104">
    <property type="protein sequence ID" value="PUA34572.1"/>
    <property type="molecule type" value="Genomic_DNA"/>
</dbReference>
<organism evidence="3 4">
    <name type="scientific">Paenibacillus elgii</name>
    <dbReference type="NCBI Taxonomy" id="189691"/>
    <lineage>
        <taxon>Bacteria</taxon>
        <taxon>Bacillati</taxon>
        <taxon>Bacillota</taxon>
        <taxon>Bacilli</taxon>
        <taxon>Bacillales</taxon>
        <taxon>Paenibacillaceae</taxon>
        <taxon>Paenibacillus</taxon>
    </lineage>
</organism>